<organism evidence="2 3">
    <name type="scientific">Suillus subaureus</name>
    <dbReference type="NCBI Taxonomy" id="48587"/>
    <lineage>
        <taxon>Eukaryota</taxon>
        <taxon>Fungi</taxon>
        <taxon>Dikarya</taxon>
        <taxon>Basidiomycota</taxon>
        <taxon>Agaricomycotina</taxon>
        <taxon>Agaricomycetes</taxon>
        <taxon>Agaricomycetidae</taxon>
        <taxon>Boletales</taxon>
        <taxon>Suillineae</taxon>
        <taxon>Suillaceae</taxon>
        <taxon>Suillus</taxon>
    </lineage>
</organism>
<dbReference type="OrthoDB" id="2687653at2759"/>
<sequence length="123" mass="13967">MIEEKDLEDNTPSMENHNAGNSFSPLRRSSQSNSFKADEHNPLAPKSQHVTVEDVADEGEVVGGGGHYFKQCPDGGWALWEGETEFERYWKYKEGIGEDKWAPFCDEEEWGLTEWLVKSLGQT</sequence>
<name>A0A9P7DY74_9AGAM</name>
<feature type="compositionally biased region" description="Polar residues" evidence="1">
    <location>
        <begin position="10"/>
        <end position="35"/>
    </location>
</feature>
<gene>
    <name evidence="2" type="ORF">BJ212DRAFT_1486005</name>
</gene>
<reference evidence="2" key="1">
    <citation type="journal article" date="2020" name="New Phytol.">
        <title>Comparative genomics reveals dynamic genome evolution in host specialist ectomycorrhizal fungi.</title>
        <authorList>
            <person name="Lofgren L.A."/>
            <person name="Nguyen N.H."/>
            <person name="Vilgalys R."/>
            <person name="Ruytinx J."/>
            <person name="Liao H.L."/>
            <person name="Branco S."/>
            <person name="Kuo A."/>
            <person name="LaButti K."/>
            <person name="Lipzen A."/>
            <person name="Andreopoulos W."/>
            <person name="Pangilinan J."/>
            <person name="Riley R."/>
            <person name="Hundley H."/>
            <person name="Na H."/>
            <person name="Barry K."/>
            <person name="Grigoriev I.V."/>
            <person name="Stajich J.E."/>
            <person name="Kennedy P.G."/>
        </authorList>
    </citation>
    <scope>NUCLEOTIDE SEQUENCE</scope>
    <source>
        <strain evidence="2">MN1</strain>
    </source>
</reference>
<evidence type="ECO:0000313" key="2">
    <source>
        <dbReference type="EMBL" id="KAG1806086.1"/>
    </source>
</evidence>
<dbReference type="EMBL" id="JABBWG010000048">
    <property type="protein sequence ID" value="KAG1806086.1"/>
    <property type="molecule type" value="Genomic_DNA"/>
</dbReference>
<comment type="caution">
    <text evidence="2">The sequence shown here is derived from an EMBL/GenBank/DDBJ whole genome shotgun (WGS) entry which is preliminary data.</text>
</comment>
<protein>
    <submittedName>
        <fullName evidence="2">Uncharacterized protein</fullName>
    </submittedName>
</protein>
<evidence type="ECO:0000313" key="3">
    <source>
        <dbReference type="Proteomes" id="UP000807769"/>
    </source>
</evidence>
<dbReference type="AlphaFoldDB" id="A0A9P7DY74"/>
<dbReference type="GeneID" id="64635082"/>
<evidence type="ECO:0000256" key="1">
    <source>
        <dbReference type="SAM" id="MobiDB-lite"/>
    </source>
</evidence>
<accession>A0A9P7DY74</accession>
<dbReference type="Proteomes" id="UP000807769">
    <property type="component" value="Unassembled WGS sequence"/>
</dbReference>
<proteinExistence type="predicted"/>
<keyword evidence="3" id="KW-1185">Reference proteome</keyword>
<feature type="region of interest" description="Disordered" evidence="1">
    <location>
        <begin position="1"/>
        <end position="51"/>
    </location>
</feature>
<dbReference type="RefSeq" id="XP_041187607.1">
    <property type="nucleotide sequence ID" value="XM_041341066.1"/>
</dbReference>